<evidence type="ECO:0000313" key="2">
    <source>
        <dbReference type="Proteomes" id="UP000195208"/>
    </source>
</evidence>
<dbReference type="Proteomes" id="UP000195208">
    <property type="component" value="Unassembled WGS sequence"/>
</dbReference>
<evidence type="ECO:0000313" key="1">
    <source>
        <dbReference type="EMBL" id="OTW30487.1"/>
    </source>
</evidence>
<dbReference type="EMBL" id="NEFX01000018">
    <property type="protein sequence ID" value="OTW30487.1"/>
    <property type="molecule type" value="Genomic_DNA"/>
</dbReference>
<accession>A0ABX3Z2C7</accession>
<dbReference type="RefSeq" id="WP_085622061.1">
    <property type="nucleotide sequence ID" value="NZ_JAPTFZ010000006.1"/>
</dbReference>
<proteinExistence type="predicted"/>
<reference evidence="1 2" key="1">
    <citation type="submission" date="2017-04" db="EMBL/GenBank/DDBJ databases">
        <title>Staphylococcus agnetis, a potential pathogen in the broiler production.</title>
        <authorList>
            <person name="Poulsen L."/>
        </authorList>
    </citation>
    <scope>NUCLEOTIDE SEQUENCE [LARGE SCALE GENOMIC DNA]</scope>
    <source>
        <strain evidence="1 2">723_310714_2_2_spleen</strain>
    </source>
</reference>
<gene>
    <name evidence="1" type="ORF">B9M88_09470</name>
</gene>
<name>A0ABX3Z2C7_9STAP</name>
<sequence length="297" mass="35298">MKNNENYKFLLKDSELITLRKEIFKNRDSNHRVLIPNEFMEYLDTVDGTHRFKANILVAYIGIILTYREAYYTYRKHHINLEVICQVMGIRFSDELRKVFQKGEYLEKKHFIGYERDFPISYNFSYKENEGKREYFIRYNMASELSDEVAKDTIYDYASRQLRSINPIRHTKGITRKRGRGVQVIAPPIDVKADKYISINYETIRDFINNELSLNTFFYIAKLKKLICNKIVKTKTEFRTSRKRLAAYMNISIKTFEKSHIELKKYTKGKYELVQIAKADKDGGLKSSVFLKLECQL</sequence>
<organism evidence="1 2">
    <name type="scientific">Staphylococcus agnetis</name>
    <dbReference type="NCBI Taxonomy" id="985762"/>
    <lineage>
        <taxon>Bacteria</taxon>
        <taxon>Bacillati</taxon>
        <taxon>Bacillota</taxon>
        <taxon>Bacilli</taxon>
        <taxon>Bacillales</taxon>
        <taxon>Staphylococcaceae</taxon>
        <taxon>Staphylococcus</taxon>
    </lineage>
</organism>
<keyword evidence="2" id="KW-1185">Reference proteome</keyword>
<protein>
    <submittedName>
        <fullName evidence="1">Uncharacterized protein</fullName>
    </submittedName>
</protein>
<comment type="caution">
    <text evidence="1">The sequence shown here is derived from an EMBL/GenBank/DDBJ whole genome shotgun (WGS) entry which is preliminary data.</text>
</comment>